<dbReference type="RefSeq" id="XP_001448380.1">
    <property type="nucleotide sequence ID" value="XM_001448343.1"/>
</dbReference>
<organism evidence="1 2">
    <name type="scientific">Paramecium tetraurelia</name>
    <dbReference type="NCBI Taxonomy" id="5888"/>
    <lineage>
        <taxon>Eukaryota</taxon>
        <taxon>Sar</taxon>
        <taxon>Alveolata</taxon>
        <taxon>Ciliophora</taxon>
        <taxon>Intramacronucleata</taxon>
        <taxon>Oligohymenophorea</taxon>
        <taxon>Peniculida</taxon>
        <taxon>Parameciidae</taxon>
        <taxon>Paramecium</taxon>
    </lineage>
</organism>
<dbReference type="InParanoid" id="A0DD66"/>
<accession>A0DD66</accession>
<proteinExistence type="predicted"/>
<dbReference type="HOGENOM" id="CLU_2163311_0_0_1"/>
<dbReference type="AlphaFoldDB" id="A0DD66"/>
<name>A0DD66_PARTE</name>
<evidence type="ECO:0000313" key="2">
    <source>
        <dbReference type="Proteomes" id="UP000000600"/>
    </source>
</evidence>
<evidence type="ECO:0000313" key="1">
    <source>
        <dbReference type="EMBL" id="CAK80983.1"/>
    </source>
</evidence>
<protein>
    <submittedName>
        <fullName evidence="1">Uncharacterized protein</fullName>
    </submittedName>
</protein>
<dbReference type="KEGG" id="ptm:GSPATT00015842001"/>
<keyword evidence="2" id="KW-1185">Reference proteome</keyword>
<sequence length="111" mass="13544">MYEQNTIKDFHSPNFVIYVIMKGHNSIIEREENEKIGRKSDVLKENKIWYCENAIWDEVKLKSRYMKEDQKEIIQQVSLRTIKSVKKEELQQEQMMRIQGRQKQYQQQAFT</sequence>
<dbReference type="EMBL" id="CT868385">
    <property type="protein sequence ID" value="CAK80983.1"/>
    <property type="molecule type" value="Genomic_DNA"/>
</dbReference>
<gene>
    <name evidence="1" type="ORF">GSPATT00015842001</name>
</gene>
<reference evidence="1 2" key="1">
    <citation type="journal article" date="2006" name="Nature">
        <title>Global trends of whole-genome duplications revealed by the ciliate Paramecium tetraurelia.</title>
        <authorList>
            <consortium name="Genoscope"/>
            <person name="Aury J.-M."/>
            <person name="Jaillon O."/>
            <person name="Duret L."/>
            <person name="Noel B."/>
            <person name="Jubin C."/>
            <person name="Porcel B.M."/>
            <person name="Segurens B."/>
            <person name="Daubin V."/>
            <person name="Anthouard V."/>
            <person name="Aiach N."/>
            <person name="Arnaiz O."/>
            <person name="Billaut A."/>
            <person name="Beisson J."/>
            <person name="Blanc I."/>
            <person name="Bouhouche K."/>
            <person name="Camara F."/>
            <person name="Duharcourt S."/>
            <person name="Guigo R."/>
            <person name="Gogendeau D."/>
            <person name="Katinka M."/>
            <person name="Keller A.-M."/>
            <person name="Kissmehl R."/>
            <person name="Klotz C."/>
            <person name="Koll F."/>
            <person name="Le Moue A."/>
            <person name="Lepere C."/>
            <person name="Malinsky S."/>
            <person name="Nowacki M."/>
            <person name="Nowak J.K."/>
            <person name="Plattner H."/>
            <person name="Poulain J."/>
            <person name="Ruiz F."/>
            <person name="Serrano V."/>
            <person name="Zagulski M."/>
            <person name="Dessen P."/>
            <person name="Betermier M."/>
            <person name="Weissenbach J."/>
            <person name="Scarpelli C."/>
            <person name="Schachter V."/>
            <person name="Sperling L."/>
            <person name="Meyer E."/>
            <person name="Cohen J."/>
            <person name="Wincker P."/>
        </authorList>
    </citation>
    <scope>NUCLEOTIDE SEQUENCE [LARGE SCALE GENOMIC DNA]</scope>
    <source>
        <strain evidence="1 2">Stock d4-2</strain>
    </source>
</reference>
<dbReference type="GeneID" id="5034165"/>
<dbReference type="Proteomes" id="UP000000600">
    <property type="component" value="Unassembled WGS sequence"/>
</dbReference>